<feature type="region of interest" description="Disordered" evidence="4">
    <location>
        <begin position="1"/>
        <end position="21"/>
    </location>
</feature>
<dbReference type="SUPFAM" id="SSF55874">
    <property type="entry name" value="ATPase domain of HSP90 chaperone/DNA topoisomerase II/histidine kinase"/>
    <property type="match status" value="1"/>
</dbReference>
<dbReference type="PANTHER" id="PTHR43065:SF42">
    <property type="entry name" value="TWO-COMPONENT SENSOR PPRA"/>
    <property type="match status" value="1"/>
</dbReference>
<dbReference type="SMART" id="SM00448">
    <property type="entry name" value="REC"/>
    <property type="match status" value="1"/>
</dbReference>
<feature type="domain" description="Histidine kinase" evidence="5">
    <location>
        <begin position="168"/>
        <end position="395"/>
    </location>
</feature>
<evidence type="ECO:0000259" key="6">
    <source>
        <dbReference type="PROSITE" id="PS50110"/>
    </source>
</evidence>
<comment type="catalytic activity">
    <reaction evidence="1">
        <text>ATP + protein L-histidine = ADP + protein N-phospho-L-histidine.</text>
        <dbReference type="EC" id="2.7.13.3"/>
    </reaction>
</comment>
<dbReference type="Proteomes" id="UP000643403">
    <property type="component" value="Unassembled WGS sequence"/>
</dbReference>
<dbReference type="NCBIfam" id="TIGR00229">
    <property type="entry name" value="sensory_box"/>
    <property type="match status" value="1"/>
</dbReference>
<dbReference type="PROSITE" id="PS50109">
    <property type="entry name" value="HIS_KIN"/>
    <property type="match status" value="1"/>
</dbReference>
<name>A0ABQ3C3M1_9GAMM</name>
<evidence type="ECO:0000256" key="2">
    <source>
        <dbReference type="ARBA" id="ARBA00012438"/>
    </source>
</evidence>
<dbReference type="CDD" id="cd00130">
    <property type="entry name" value="PAS"/>
    <property type="match status" value="1"/>
</dbReference>
<dbReference type="Gene3D" id="1.10.287.130">
    <property type="match status" value="1"/>
</dbReference>
<dbReference type="InterPro" id="IPR036890">
    <property type="entry name" value="HATPase_C_sf"/>
</dbReference>
<evidence type="ECO:0000259" key="5">
    <source>
        <dbReference type="PROSITE" id="PS50109"/>
    </source>
</evidence>
<protein>
    <recommendedName>
        <fullName evidence="2">histidine kinase</fullName>
        <ecNumber evidence="2">2.7.13.3</ecNumber>
    </recommendedName>
</protein>
<evidence type="ECO:0000256" key="4">
    <source>
        <dbReference type="SAM" id="MobiDB-lite"/>
    </source>
</evidence>
<dbReference type="InterPro" id="IPR004358">
    <property type="entry name" value="Sig_transdc_His_kin-like_C"/>
</dbReference>
<dbReference type="InterPro" id="IPR000700">
    <property type="entry name" value="PAS-assoc_C"/>
</dbReference>
<dbReference type="SUPFAM" id="SSF47384">
    <property type="entry name" value="Homodimeric domain of signal transducing histidine kinase"/>
    <property type="match status" value="1"/>
</dbReference>
<evidence type="ECO:0000313" key="9">
    <source>
        <dbReference type="EMBL" id="GGZ66296.1"/>
    </source>
</evidence>
<dbReference type="Gene3D" id="3.30.565.10">
    <property type="entry name" value="Histidine kinase-like ATPase, C-terminal domain"/>
    <property type="match status" value="1"/>
</dbReference>
<dbReference type="SUPFAM" id="SSF52172">
    <property type="entry name" value="CheY-like"/>
    <property type="match status" value="1"/>
</dbReference>
<dbReference type="SUPFAM" id="SSF55785">
    <property type="entry name" value="PYP-like sensor domain (PAS domain)"/>
    <property type="match status" value="1"/>
</dbReference>
<dbReference type="InterPro" id="IPR001789">
    <property type="entry name" value="Sig_transdc_resp-reg_receiver"/>
</dbReference>
<feature type="domain" description="Response regulatory" evidence="6">
    <location>
        <begin position="416"/>
        <end position="535"/>
    </location>
</feature>
<dbReference type="InterPro" id="IPR000014">
    <property type="entry name" value="PAS"/>
</dbReference>
<evidence type="ECO:0000256" key="3">
    <source>
        <dbReference type="PROSITE-ProRule" id="PRU00169"/>
    </source>
</evidence>
<dbReference type="RefSeq" id="WP_189449557.1">
    <property type="nucleotide sequence ID" value="NZ_BMXY01000002.1"/>
</dbReference>
<evidence type="ECO:0000313" key="10">
    <source>
        <dbReference type="Proteomes" id="UP000643403"/>
    </source>
</evidence>
<dbReference type="PROSITE" id="PS50113">
    <property type="entry name" value="PAC"/>
    <property type="match status" value="1"/>
</dbReference>
<dbReference type="PRINTS" id="PR00344">
    <property type="entry name" value="BCTRLSENSOR"/>
</dbReference>
<proteinExistence type="predicted"/>
<dbReference type="InterPro" id="IPR011006">
    <property type="entry name" value="CheY-like_superfamily"/>
</dbReference>
<feature type="domain" description="PAS" evidence="7">
    <location>
        <begin position="27"/>
        <end position="100"/>
    </location>
</feature>
<dbReference type="EC" id="2.7.13.3" evidence="2"/>
<dbReference type="PROSITE" id="PS50112">
    <property type="entry name" value="PAS"/>
    <property type="match status" value="1"/>
</dbReference>
<evidence type="ECO:0000259" key="8">
    <source>
        <dbReference type="PROSITE" id="PS50113"/>
    </source>
</evidence>
<dbReference type="SMART" id="SM00086">
    <property type="entry name" value="PAC"/>
    <property type="match status" value="1"/>
</dbReference>
<dbReference type="SMART" id="SM00387">
    <property type="entry name" value="HATPase_c"/>
    <property type="match status" value="1"/>
</dbReference>
<dbReference type="Gene3D" id="3.40.50.2300">
    <property type="match status" value="1"/>
</dbReference>
<dbReference type="InterPro" id="IPR035965">
    <property type="entry name" value="PAS-like_dom_sf"/>
</dbReference>
<keyword evidence="10" id="KW-1185">Reference proteome</keyword>
<dbReference type="Pfam" id="PF13426">
    <property type="entry name" value="PAS_9"/>
    <property type="match status" value="1"/>
</dbReference>
<dbReference type="PANTHER" id="PTHR43065">
    <property type="entry name" value="SENSOR HISTIDINE KINASE"/>
    <property type="match status" value="1"/>
</dbReference>
<dbReference type="InterPro" id="IPR001610">
    <property type="entry name" value="PAC"/>
</dbReference>
<accession>A0ABQ3C3M1</accession>
<dbReference type="PROSITE" id="PS50110">
    <property type="entry name" value="RESPONSE_REGULATORY"/>
    <property type="match status" value="1"/>
</dbReference>
<dbReference type="NCBIfam" id="NF010076">
    <property type="entry name" value="PRK13557.1"/>
    <property type="match status" value="1"/>
</dbReference>
<evidence type="ECO:0000256" key="1">
    <source>
        <dbReference type="ARBA" id="ARBA00000085"/>
    </source>
</evidence>
<dbReference type="SMART" id="SM00091">
    <property type="entry name" value="PAS"/>
    <property type="match status" value="1"/>
</dbReference>
<sequence>MSNEKPRLPGPRPTVQQGAANELRDHKDDIFFAAIELTRMPMLVTDPRQPDNPIVFANRAFVAMSGYELDEILGRNCRFLQGPDTDRDTVAAIRDAVETRTEISLEILNYRKDGSSFWNALFVSPVFNHAGELVYFFASQLDVSRRRDAEEALAQAQKMEALGQLTGGISHDFNNLLQVMAGRVDFLGMKAKMGLLQPGDVEQGLSAVRAAVDKASTLTQHLLAFSRKQTLRGRVVNLNASAKAMQDLVGRTLGDRVHVAYELDPDLPNCQLDNTQFEMALLNLFVNARDAMPEGGEIHVRTARVDISGADRHAKVSLPPGAYATIEISDTGAGIPPELINRVMEPFFTTKDVGKGTGMGLSSVYGFAKQSGGAAAIESEPGRGTTVRLYFPAIGDTPGAQTLRVGTGEARGGNERVLVVDDRPEIADLAAEILQSAGYSTEIAYTGADALARMEAMHPHDYPQLLFTDVVMPGGVNGYMLAQEMRRKHPSMQVLLTSGFDRDLAGLQRDAPSEFELLKKPYSMTDLLRRVRMILDGATGPKL</sequence>
<dbReference type="InterPro" id="IPR036097">
    <property type="entry name" value="HisK_dim/P_sf"/>
</dbReference>
<dbReference type="EMBL" id="BMXY01000002">
    <property type="protein sequence ID" value="GGZ66296.1"/>
    <property type="molecule type" value="Genomic_DNA"/>
</dbReference>
<dbReference type="InterPro" id="IPR005467">
    <property type="entry name" value="His_kinase_dom"/>
</dbReference>
<keyword evidence="3" id="KW-0597">Phosphoprotein</keyword>
<dbReference type="Gene3D" id="3.30.450.20">
    <property type="entry name" value="PAS domain"/>
    <property type="match status" value="1"/>
</dbReference>
<feature type="modified residue" description="4-aspartylphosphate" evidence="3">
    <location>
        <position position="469"/>
    </location>
</feature>
<dbReference type="Pfam" id="PF02518">
    <property type="entry name" value="HATPase_c"/>
    <property type="match status" value="1"/>
</dbReference>
<reference evidence="10" key="1">
    <citation type="journal article" date="2019" name="Int. J. Syst. Evol. Microbiol.">
        <title>The Global Catalogue of Microorganisms (GCM) 10K type strain sequencing project: providing services to taxonomists for standard genome sequencing and annotation.</title>
        <authorList>
            <consortium name="The Broad Institute Genomics Platform"/>
            <consortium name="The Broad Institute Genome Sequencing Center for Infectious Disease"/>
            <person name="Wu L."/>
            <person name="Ma J."/>
        </authorList>
    </citation>
    <scope>NUCLEOTIDE SEQUENCE [LARGE SCALE GENOMIC DNA]</scope>
    <source>
        <strain evidence="10">KCTC 22558</strain>
    </source>
</reference>
<gene>
    <name evidence="9" type="ORF">GCM10008101_20560</name>
</gene>
<evidence type="ECO:0000259" key="7">
    <source>
        <dbReference type="PROSITE" id="PS50112"/>
    </source>
</evidence>
<organism evidence="9 10">
    <name type="scientific">Cognatilysobacter xinjiangensis</name>
    <dbReference type="NCBI Taxonomy" id="546892"/>
    <lineage>
        <taxon>Bacteria</taxon>
        <taxon>Pseudomonadati</taxon>
        <taxon>Pseudomonadota</taxon>
        <taxon>Gammaproteobacteria</taxon>
        <taxon>Lysobacterales</taxon>
        <taxon>Lysobacteraceae</taxon>
        <taxon>Cognatilysobacter</taxon>
    </lineage>
</organism>
<comment type="caution">
    <text evidence="9">The sequence shown here is derived from an EMBL/GenBank/DDBJ whole genome shotgun (WGS) entry which is preliminary data.</text>
</comment>
<feature type="domain" description="PAC" evidence="8">
    <location>
        <begin position="101"/>
        <end position="155"/>
    </location>
</feature>
<dbReference type="InterPro" id="IPR003594">
    <property type="entry name" value="HATPase_dom"/>
</dbReference>
<dbReference type="Pfam" id="PF00072">
    <property type="entry name" value="Response_reg"/>
    <property type="match status" value="1"/>
</dbReference>